<evidence type="ECO:0000313" key="5">
    <source>
        <dbReference type="EMBL" id="KRM60972.1"/>
    </source>
</evidence>
<name>A0A0R2AE67_9LACO</name>
<evidence type="ECO:0000256" key="1">
    <source>
        <dbReference type="ARBA" id="ARBA00006739"/>
    </source>
</evidence>
<dbReference type="InterPro" id="IPR029044">
    <property type="entry name" value="Nucleotide-diphossugar_trans"/>
</dbReference>
<gene>
    <name evidence="5" type="ORF">FC26_GL000098</name>
</gene>
<dbReference type="InterPro" id="IPR050834">
    <property type="entry name" value="Glycosyltransf_2"/>
</dbReference>
<reference evidence="5 6" key="1">
    <citation type="journal article" date="2015" name="Genome Announc.">
        <title>Expanding the biotechnology potential of lactobacilli through comparative genomics of 213 strains and associated genera.</title>
        <authorList>
            <person name="Sun Z."/>
            <person name="Harris H.M."/>
            <person name="McCann A."/>
            <person name="Guo C."/>
            <person name="Argimon S."/>
            <person name="Zhang W."/>
            <person name="Yang X."/>
            <person name="Jeffery I.B."/>
            <person name="Cooney J.C."/>
            <person name="Kagawa T.F."/>
            <person name="Liu W."/>
            <person name="Song Y."/>
            <person name="Salvetti E."/>
            <person name="Wrobel A."/>
            <person name="Rasinkangas P."/>
            <person name="Parkhill J."/>
            <person name="Rea M.C."/>
            <person name="O'Sullivan O."/>
            <person name="Ritari J."/>
            <person name="Douillard F.P."/>
            <person name="Paul Ross R."/>
            <person name="Yang R."/>
            <person name="Briner A.E."/>
            <person name="Felis G.E."/>
            <person name="de Vos W.M."/>
            <person name="Barrangou R."/>
            <person name="Klaenhammer T.R."/>
            <person name="Caufield P.W."/>
            <person name="Cui Y."/>
            <person name="Zhang H."/>
            <person name="O'Toole P.W."/>
        </authorList>
    </citation>
    <scope>NUCLEOTIDE SEQUENCE [LARGE SCALE GENOMIC DNA]</scope>
    <source>
        <strain evidence="5 6">DSM 20634</strain>
    </source>
</reference>
<evidence type="ECO:0000256" key="3">
    <source>
        <dbReference type="ARBA" id="ARBA00022679"/>
    </source>
</evidence>
<dbReference type="Pfam" id="PF00535">
    <property type="entry name" value="Glycos_transf_2"/>
    <property type="match status" value="1"/>
</dbReference>
<accession>A0A0R2AE67</accession>
<evidence type="ECO:0000259" key="4">
    <source>
        <dbReference type="Pfam" id="PF00535"/>
    </source>
</evidence>
<dbReference type="EMBL" id="AYYY01000055">
    <property type="protein sequence ID" value="KRM60972.1"/>
    <property type="molecule type" value="Genomic_DNA"/>
</dbReference>
<organism evidence="5 6">
    <name type="scientific">Paucilactobacillus vaccinostercus DSM 20634</name>
    <dbReference type="NCBI Taxonomy" id="1423813"/>
    <lineage>
        <taxon>Bacteria</taxon>
        <taxon>Bacillati</taxon>
        <taxon>Bacillota</taxon>
        <taxon>Bacilli</taxon>
        <taxon>Lactobacillales</taxon>
        <taxon>Lactobacillaceae</taxon>
        <taxon>Paucilactobacillus</taxon>
    </lineage>
</organism>
<sequence>MSVYEKEKPEFLDEALKSIESQTVVPNQIVLISDGPLTPKLDEIIKQHQLIHGELYDVFKTKHNQGLGAALRFGTSKVRSDWIARMDSDDIAVPNRFELQLKEIMANPNLALLGGQVDEFENSIDNIVGHREVPLNNEKIHAFLKLRNPFNHPTVMINKNVLQSVGGYNSRGNLEDYFLWVKVISSGSIVKNMPDVLVHMRVNEGMYGRRGGIKNLKYILKLQKLLYESGLVSVYEGCIWGVVMIANTFIPGRIRKILYKNTFHR</sequence>
<feature type="domain" description="Glycosyltransferase 2-like" evidence="4">
    <location>
        <begin position="5"/>
        <end position="157"/>
    </location>
</feature>
<dbReference type="GO" id="GO:0016757">
    <property type="term" value="F:glycosyltransferase activity"/>
    <property type="evidence" value="ECO:0007669"/>
    <property type="project" value="UniProtKB-KW"/>
</dbReference>
<keyword evidence="2" id="KW-0328">Glycosyltransferase</keyword>
<comment type="similarity">
    <text evidence="1">Belongs to the glycosyltransferase 2 family.</text>
</comment>
<dbReference type="PANTHER" id="PTHR43685:SF5">
    <property type="entry name" value="GLYCOSYLTRANSFERASE EPSE-RELATED"/>
    <property type="match status" value="1"/>
</dbReference>
<proteinExistence type="inferred from homology"/>
<dbReference type="PANTHER" id="PTHR43685">
    <property type="entry name" value="GLYCOSYLTRANSFERASE"/>
    <property type="match status" value="1"/>
</dbReference>
<comment type="caution">
    <text evidence="5">The sequence shown here is derived from an EMBL/GenBank/DDBJ whole genome shotgun (WGS) entry which is preliminary data.</text>
</comment>
<evidence type="ECO:0000256" key="2">
    <source>
        <dbReference type="ARBA" id="ARBA00022676"/>
    </source>
</evidence>
<keyword evidence="6" id="KW-1185">Reference proteome</keyword>
<dbReference type="InterPro" id="IPR001173">
    <property type="entry name" value="Glyco_trans_2-like"/>
</dbReference>
<dbReference type="STRING" id="1423813.FC26_GL000098"/>
<evidence type="ECO:0000313" key="6">
    <source>
        <dbReference type="Proteomes" id="UP000051733"/>
    </source>
</evidence>
<dbReference type="Proteomes" id="UP000051733">
    <property type="component" value="Unassembled WGS sequence"/>
</dbReference>
<dbReference type="SUPFAM" id="SSF53448">
    <property type="entry name" value="Nucleotide-diphospho-sugar transferases"/>
    <property type="match status" value="1"/>
</dbReference>
<dbReference type="AlphaFoldDB" id="A0A0R2AE67"/>
<protein>
    <submittedName>
        <fullName evidence="5">Glycosyl transferase family 2</fullName>
    </submittedName>
</protein>
<dbReference type="PATRIC" id="fig|1423813.3.peg.101"/>
<keyword evidence="3 5" id="KW-0808">Transferase</keyword>
<dbReference type="Gene3D" id="3.90.550.10">
    <property type="entry name" value="Spore Coat Polysaccharide Biosynthesis Protein SpsA, Chain A"/>
    <property type="match status" value="1"/>
</dbReference>